<reference evidence="2" key="1">
    <citation type="submission" date="2021-01" db="EMBL/GenBank/DDBJ databases">
        <authorList>
            <person name="Corre E."/>
            <person name="Pelletier E."/>
            <person name="Niang G."/>
            <person name="Scheremetjew M."/>
            <person name="Finn R."/>
            <person name="Kale V."/>
            <person name="Holt S."/>
            <person name="Cochrane G."/>
            <person name="Meng A."/>
            <person name="Brown T."/>
            <person name="Cohen L."/>
        </authorList>
    </citation>
    <scope>NUCLEOTIDE SEQUENCE</scope>
    <source>
        <strain evidence="2">308</strain>
    </source>
</reference>
<sequence>MSGTTPPLNLGDGEEEDEHRCAACGFEAAEVRTCAAGCYFHHRCLELSPNLAPLSTCPQCRRACGGLYVIPAPVGAAPPGLSQGKRSGRWTVGETQYASHLMQYFDMGALPLRNGVNLGVLLADLLQCKSDRLRKKFTHAKLYAHVFERTTGKPPDVAALDRFERAFIQSVGEEQSKEVAWNVRRQWMQYFCAYCEDVGQPIETADWDASVDKIEQGDNEKRPSKKLRSHAEASGSTEEDTEFLAFLSNEMLLPQEHQRDPHPLKPVISPEPVDSVLEEEKIQVTQAKLCAVSQNLGPYLLKVLEYVQTYQLPFEYCEVWMPMPTGKLGKKHLRIAGNIVNTNLLESGRQKEFQNLHSFGEYSRDFHFSPGFGVPGRVFESQEPVWDQSVNEIVEERLFPRKPGAQQWGVRTAVGFPICSPTFDFVVVAFYTCNDVTENDQLIHQVSQKLYTIFATPPPPSLSDRKQPSQELLAGSLSVPLPPLIFSTSASSSSHAPSAIHPQKIQEIVTLLGGVMPTNTGASSSVVALQHLPCLLALRLQLLRDRNTVREGDVLETIVRSYDAYRASGRDPQHIAVLLASEYEYMSKR</sequence>
<gene>
    <name evidence="2" type="ORF">CHYS00102_LOCUS24428</name>
</gene>
<dbReference type="EMBL" id="HBFR01033464">
    <property type="protein sequence ID" value="CAD8897214.1"/>
    <property type="molecule type" value="Transcribed_RNA"/>
</dbReference>
<evidence type="ECO:0000256" key="1">
    <source>
        <dbReference type="SAM" id="MobiDB-lite"/>
    </source>
</evidence>
<protein>
    <recommendedName>
        <fullName evidence="3">RING-type domain-containing protein</fullName>
    </recommendedName>
</protein>
<feature type="region of interest" description="Disordered" evidence="1">
    <location>
        <begin position="214"/>
        <end position="239"/>
    </location>
</feature>
<proteinExistence type="predicted"/>
<dbReference type="PANTHER" id="PTHR35213:SF3">
    <property type="entry name" value="MYB-LIKE DOMAIN-CONTAINING PROTEIN"/>
    <property type="match status" value="1"/>
</dbReference>
<dbReference type="PANTHER" id="PTHR35213">
    <property type="entry name" value="RING-TYPE DOMAIN-CONTAINING PROTEIN-RELATED"/>
    <property type="match status" value="1"/>
</dbReference>
<accession>A0A7S1FYB9</accession>
<name>A0A7S1FYB9_9STRA</name>
<dbReference type="AlphaFoldDB" id="A0A7S1FYB9"/>
<evidence type="ECO:0000313" key="2">
    <source>
        <dbReference type="EMBL" id="CAD8897214.1"/>
    </source>
</evidence>
<organism evidence="2">
    <name type="scientific">Corethron hystrix</name>
    <dbReference type="NCBI Taxonomy" id="216773"/>
    <lineage>
        <taxon>Eukaryota</taxon>
        <taxon>Sar</taxon>
        <taxon>Stramenopiles</taxon>
        <taxon>Ochrophyta</taxon>
        <taxon>Bacillariophyta</taxon>
        <taxon>Coscinodiscophyceae</taxon>
        <taxon>Corethrophycidae</taxon>
        <taxon>Corethrales</taxon>
        <taxon>Corethraceae</taxon>
        <taxon>Corethron</taxon>
    </lineage>
</organism>
<evidence type="ECO:0008006" key="3">
    <source>
        <dbReference type="Google" id="ProtNLM"/>
    </source>
</evidence>